<dbReference type="InterPro" id="IPR041588">
    <property type="entry name" value="Integrase_H2C2"/>
</dbReference>
<dbReference type="HOGENOM" id="CLU_1909476_0_0_1"/>
<evidence type="ECO:0000313" key="2">
    <source>
        <dbReference type="EMBL" id="ERN08744.1"/>
    </source>
</evidence>
<proteinExistence type="predicted"/>
<dbReference type="InterPro" id="IPR052160">
    <property type="entry name" value="Gypsy_RT_Integrase-like"/>
</dbReference>
<evidence type="ECO:0000313" key="3">
    <source>
        <dbReference type="Proteomes" id="UP000017836"/>
    </source>
</evidence>
<name>W1PLW6_AMBTC</name>
<accession>W1PLW6</accession>
<dbReference type="Gramene" id="ERN08744">
    <property type="protein sequence ID" value="ERN08744"/>
    <property type="gene ID" value="AMTR_s00017p00243550"/>
</dbReference>
<organism evidence="2 3">
    <name type="scientific">Amborella trichopoda</name>
    <dbReference type="NCBI Taxonomy" id="13333"/>
    <lineage>
        <taxon>Eukaryota</taxon>
        <taxon>Viridiplantae</taxon>
        <taxon>Streptophyta</taxon>
        <taxon>Embryophyta</taxon>
        <taxon>Tracheophyta</taxon>
        <taxon>Spermatophyta</taxon>
        <taxon>Magnoliopsida</taxon>
        <taxon>Amborellales</taxon>
        <taxon>Amborellaceae</taxon>
        <taxon>Amborella</taxon>
    </lineage>
</organism>
<sequence>MPKADACVSRWGELRKELMRECHDTEGHPIQDRTLALLSNTFYWPQMEEDVKHYVQTCLFSLSMNFIDGLPKVDGMTEIIVVVDRFSKYKTFIAALDHCTTEVAAKIESWQQRNKELIRENSSLKKYRSWVIE</sequence>
<evidence type="ECO:0000259" key="1">
    <source>
        <dbReference type="Pfam" id="PF17921"/>
    </source>
</evidence>
<dbReference type="AlphaFoldDB" id="W1PLW6"/>
<dbReference type="STRING" id="13333.W1PLW6"/>
<dbReference type="Pfam" id="PF17921">
    <property type="entry name" value="Integrase_H2C2"/>
    <property type="match status" value="1"/>
</dbReference>
<dbReference type="Proteomes" id="UP000017836">
    <property type="component" value="Unassembled WGS sequence"/>
</dbReference>
<gene>
    <name evidence="2" type="ORF">AMTR_s00017p00243550</name>
</gene>
<reference evidence="3" key="1">
    <citation type="journal article" date="2013" name="Science">
        <title>The Amborella genome and the evolution of flowering plants.</title>
        <authorList>
            <consortium name="Amborella Genome Project"/>
        </authorList>
    </citation>
    <scope>NUCLEOTIDE SEQUENCE [LARGE SCALE GENOMIC DNA]</scope>
</reference>
<feature type="domain" description="Integrase zinc-binding" evidence="1">
    <location>
        <begin position="13"/>
        <end position="59"/>
    </location>
</feature>
<dbReference type="Gene3D" id="1.10.340.70">
    <property type="match status" value="1"/>
</dbReference>
<protein>
    <recommendedName>
        <fullName evidence="1">Integrase zinc-binding domain-containing protein</fullName>
    </recommendedName>
</protein>
<dbReference type="EMBL" id="KI393256">
    <property type="protein sequence ID" value="ERN08744.1"/>
    <property type="molecule type" value="Genomic_DNA"/>
</dbReference>
<dbReference type="PANTHER" id="PTHR47266">
    <property type="entry name" value="ENDONUCLEASE-RELATED"/>
    <property type="match status" value="1"/>
</dbReference>
<keyword evidence="3" id="KW-1185">Reference proteome</keyword>